<evidence type="ECO:0000256" key="5">
    <source>
        <dbReference type="ARBA" id="ARBA00022898"/>
    </source>
</evidence>
<dbReference type="InterPro" id="IPR016454">
    <property type="entry name" value="Cysteine_dSase"/>
</dbReference>
<accession>S1NSH4</accession>
<dbReference type="GO" id="GO:0006534">
    <property type="term" value="P:cysteine metabolic process"/>
    <property type="evidence" value="ECO:0007669"/>
    <property type="project" value="UniProtKB-UniRule"/>
</dbReference>
<evidence type="ECO:0000256" key="6">
    <source>
        <dbReference type="ARBA" id="ARBA00050776"/>
    </source>
</evidence>
<dbReference type="InterPro" id="IPR015421">
    <property type="entry name" value="PyrdxlP-dep_Trfase_major"/>
</dbReference>
<dbReference type="Gene3D" id="3.90.1150.10">
    <property type="entry name" value="Aspartate Aminotransferase, domain 1"/>
    <property type="match status" value="1"/>
</dbReference>
<dbReference type="InterPro" id="IPR015422">
    <property type="entry name" value="PyrdxlP-dep_Trfase_small"/>
</dbReference>
<sequence>MTNQANEAILDVATLRKDFPILDQVVNDEALVYLDNAATTQKPQAVLDVLNHYYHHDNANVHRGVHTLAERATQAYEAAREKVRRFIQAKETAEVIFTRGTTTSLNWIAQSYGEAFIKEGDEIVISYMEHHANVIPWQQLAKRKKAVLKYIPLTEEGFLDMQAAQAMITDKTAIVAIAHVSNVLGVINPVAELAKLAHAHQAIMVVDGAQSVPHMKIDVQALDCDFYAFSGHKMCGPTGIGVLYGKRKYLEQMEPVEFGGEMIDFVHLYDSTWKELPWKFEAGTPNIAGAIALGAAIDYLETIGMEKIHQYEQSLVAYVLPQLQAIEGLTIYGPKDPKEHTGVIAFNFEGIHPHDVATALDMEGVAVRAGHHCAQPLIQYLDVQATARASFYFYNTKAEADRFIAALHATKEFFQNGTI</sequence>
<dbReference type="GO" id="GO:0031071">
    <property type="term" value="F:cysteine desulfurase activity"/>
    <property type="evidence" value="ECO:0007669"/>
    <property type="project" value="UniProtKB-UniRule"/>
</dbReference>
<dbReference type="PIRSF" id="PIRSF005572">
    <property type="entry name" value="NifS"/>
    <property type="match status" value="1"/>
</dbReference>
<dbReference type="CDD" id="cd06453">
    <property type="entry name" value="SufS_like"/>
    <property type="match status" value="1"/>
</dbReference>
<evidence type="ECO:0000313" key="11">
    <source>
        <dbReference type="Proteomes" id="UP000014113"/>
    </source>
</evidence>
<evidence type="ECO:0000256" key="4">
    <source>
        <dbReference type="ARBA" id="ARBA00022679"/>
    </source>
</evidence>
<dbReference type="EMBL" id="ASWJ01000006">
    <property type="protein sequence ID" value="EOW83834.1"/>
    <property type="molecule type" value="Genomic_DNA"/>
</dbReference>
<proteinExistence type="inferred from homology"/>
<keyword evidence="11" id="KW-1185">Reference proteome</keyword>
<keyword evidence="5 8" id="KW-0663">Pyridoxal phosphate</keyword>
<evidence type="ECO:0000256" key="2">
    <source>
        <dbReference type="ARBA" id="ARBA00010447"/>
    </source>
</evidence>
<dbReference type="PANTHER" id="PTHR43586:SF8">
    <property type="entry name" value="CYSTEINE DESULFURASE 1, CHLOROPLASTIC"/>
    <property type="match status" value="1"/>
</dbReference>
<comment type="similarity">
    <text evidence="2 8">Belongs to the class-V pyridoxal-phosphate-dependent aminotransferase family. Csd subfamily.</text>
</comment>
<evidence type="ECO:0000256" key="1">
    <source>
        <dbReference type="ARBA" id="ARBA00001933"/>
    </source>
</evidence>
<dbReference type="AlphaFoldDB" id="S1NSH4"/>
<comment type="cofactor">
    <cofactor evidence="1 7">
        <name>pyridoxal 5'-phosphate</name>
        <dbReference type="ChEBI" id="CHEBI:597326"/>
    </cofactor>
</comment>
<evidence type="ECO:0000256" key="7">
    <source>
        <dbReference type="RuleBase" id="RU004504"/>
    </source>
</evidence>
<dbReference type="InterPro" id="IPR010970">
    <property type="entry name" value="Cys_dSase_SufS"/>
</dbReference>
<dbReference type="GO" id="GO:0030170">
    <property type="term" value="F:pyridoxal phosphate binding"/>
    <property type="evidence" value="ECO:0007669"/>
    <property type="project" value="UniProtKB-UniRule"/>
</dbReference>
<evidence type="ECO:0000256" key="8">
    <source>
        <dbReference type="RuleBase" id="RU004506"/>
    </source>
</evidence>
<keyword evidence="4 8" id="KW-0808">Transferase</keyword>
<organism evidence="10 11">
    <name type="scientific">Enterococcus columbae DSM 7374 = ATCC 51263</name>
    <dbReference type="NCBI Taxonomy" id="1121865"/>
    <lineage>
        <taxon>Bacteria</taxon>
        <taxon>Bacillati</taxon>
        <taxon>Bacillota</taxon>
        <taxon>Bacilli</taxon>
        <taxon>Lactobacillales</taxon>
        <taxon>Enterococcaceae</taxon>
        <taxon>Enterococcus</taxon>
    </lineage>
</organism>
<feature type="domain" description="Aminotransferase class V" evidence="9">
    <location>
        <begin position="32"/>
        <end position="403"/>
    </location>
</feature>
<reference evidence="10 11" key="1">
    <citation type="submission" date="2013-03" db="EMBL/GenBank/DDBJ databases">
        <title>The Genome Sequence of Enterococcus columbae ATCC_51263 (PacBio/Illumina hybrid assembly).</title>
        <authorList>
            <consortium name="The Broad Institute Genomics Platform"/>
            <consortium name="The Broad Institute Genome Sequencing Center for Infectious Disease"/>
            <person name="Earl A."/>
            <person name="Russ C."/>
            <person name="Gilmore M."/>
            <person name="Surin D."/>
            <person name="Walker B."/>
            <person name="Young S."/>
            <person name="Zeng Q."/>
            <person name="Gargeya S."/>
            <person name="Fitzgerald M."/>
            <person name="Haas B."/>
            <person name="Abouelleil A."/>
            <person name="Allen A.W."/>
            <person name="Alvarado L."/>
            <person name="Arachchi H.M."/>
            <person name="Berlin A.M."/>
            <person name="Chapman S.B."/>
            <person name="Gainer-Dewar J."/>
            <person name="Goldberg J."/>
            <person name="Griggs A."/>
            <person name="Gujja S."/>
            <person name="Hansen M."/>
            <person name="Howarth C."/>
            <person name="Imamovic A."/>
            <person name="Ireland A."/>
            <person name="Larimer J."/>
            <person name="McCowan C."/>
            <person name="Murphy C."/>
            <person name="Pearson M."/>
            <person name="Poon T.W."/>
            <person name="Priest M."/>
            <person name="Roberts A."/>
            <person name="Saif S."/>
            <person name="Shea T."/>
            <person name="Sisk P."/>
            <person name="Sykes S."/>
            <person name="Wortman J."/>
            <person name="Nusbaum C."/>
            <person name="Birren B."/>
        </authorList>
    </citation>
    <scope>NUCLEOTIDE SEQUENCE [LARGE SCALE GENOMIC DNA]</scope>
    <source>
        <strain evidence="10 11">ATCC 51263</strain>
    </source>
</reference>
<dbReference type="STRING" id="1121865.OMW_01638"/>
<gene>
    <name evidence="10" type="ORF">I568_01281</name>
</gene>
<dbReference type="InterPro" id="IPR000192">
    <property type="entry name" value="Aminotrans_V_dom"/>
</dbReference>
<comment type="catalytic activity">
    <reaction evidence="6 8">
        <text>(sulfur carrier)-H + L-cysteine = (sulfur carrier)-SH + L-alanine</text>
        <dbReference type="Rhea" id="RHEA:43892"/>
        <dbReference type="Rhea" id="RHEA-COMP:14737"/>
        <dbReference type="Rhea" id="RHEA-COMP:14739"/>
        <dbReference type="ChEBI" id="CHEBI:29917"/>
        <dbReference type="ChEBI" id="CHEBI:35235"/>
        <dbReference type="ChEBI" id="CHEBI:57972"/>
        <dbReference type="ChEBI" id="CHEBI:64428"/>
        <dbReference type="EC" id="2.8.1.7"/>
    </reaction>
</comment>
<dbReference type="SUPFAM" id="SSF53383">
    <property type="entry name" value="PLP-dependent transferases"/>
    <property type="match status" value="1"/>
</dbReference>
<dbReference type="eggNOG" id="COG0520">
    <property type="taxonomic scope" value="Bacteria"/>
</dbReference>
<dbReference type="Proteomes" id="UP000014113">
    <property type="component" value="Unassembled WGS sequence"/>
</dbReference>
<dbReference type="PROSITE" id="PS00595">
    <property type="entry name" value="AA_TRANSFER_CLASS_5"/>
    <property type="match status" value="1"/>
</dbReference>
<dbReference type="Pfam" id="PF00266">
    <property type="entry name" value="Aminotran_5"/>
    <property type="match status" value="1"/>
</dbReference>
<protein>
    <recommendedName>
        <fullName evidence="3 8">Cysteine desulfurase</fullName>
        <ecNumber evidence="3 8">2.8.1.7</ecNumber>
    </recommendedName>
</protein>
<evidence type="ECO:0000313" key="10">
    <source>
        <dbReference type="EMBL" id="EOW83834.1"/>
    </source>
</evidence>
<dbReference type="Gene3D" id="3.40.640.10">
    <property type="entry name" value="Type I PLP-dependent aspartate aminotransferase-like (Major domain)"/>
    <property type="match status" value="1"/>
</dbReference>
<evidence type="ECO:0000259" key="9">
    <source>
        <dbReference type="Pfam" id="PF00266"/>
    </source>
</evidence>
<dbReference type="RefSeq" id="WP_016183751.1">
    <property type="nucleotide sequence ID" value="NZ_JXKI01000005.1"/>
</dbReference>
<dbReference type="PANTHER" id="PTHR43586">
    <property type="entry name" value="CYSTEINE DESULFURASE"/>
    <property type="match status" value="1"/>
</dbReference>
<evidence type="ECO:0000256" key="3">
    <source>
        <dbReference type="ARBA" id="ARBA00012239"/>
    </source>
</evidence>
<comment type="function">
    <text evidence="8">Catalyzes the removal of elemental sulfur and selenium atoms from L-cysteine, L-cystine, L-selenocysteine, and L-selenocystine to produce L-alanine.</text>
</comment>
<dbReference type="PATRIC" id="fig|1121865.3.peg.1581"/>
<dbReference type="InterPro" id="IPR020578">
    <property type="entry name" value="Aminotrans_V_PyrdxlP_BS"/>
</dbReference>
<dbReference type="NCBIfam" id="TIGR01979">
    <property type="entry name" value="sufS"/>
    <property type="match status" value="1"/>
</dbReference>
<dbReference type="InterPro" id="IPR015424">
    <property type="entry name" value="PyrdxlP-dep_Trfase"/>
</dbReference>
<comment type="caution">
    <text evidence="10">The sequence shown here is derived from an EMBL/GenBank/DDBJ whole genome shotgun (WGS) entry which is preliminary data.</text>
</comment>
<dbReference type="EC" id="2.8.1.7" evidence="3 8"/>
<name>S1NSH4_9ENTE</name>